<feature type="domain" description="DUF3752" evidence="2">
    <location>
        <begin position="328"/>
        <end position="461"/>
    </location>
</feature>
<dbReference type="InterPro" id="IPR022226">
    <property type="entry name" value="DUF3752"/>
</dbReference>
<feature type="compositionally biased region" description="Basic residues" evidence="1">
    <location>
        <begin position="74"/>
        <end position="96"/>
    </location>
</feature>
<feature type="region of interest" description="Disordered" evidence="1">
    <location>
        <begin position="1"/>
        <end position="154"/>
    </location>
</feature>
<feature type="compositionally biased region" description="Acidic residues" evidence="1">
    <location>
        <begin position="262"/>
        <end position="271"/>
    </location>
</feature>
<accession>A0ABM1M5L1</accession>
<dbReference type="PANTHER" id="PTHR46370:SF1">
    <property type="entry name" value="GPALPP MOTIFS-CONTAINING PROTEIN 1"/>
    <property type="match status" value="1"/>
</dbReference>
<name>A0ABM1M5L1_NICVS</name>
<sequence length="468" mass="54291">MHQFSDSESSDSEDGIRFKTDSTRNKQTNRSRRRDNKYEEAESSKRRHRETDNNRDLSRSYKRSSRRSPDGGTRRSRRRRSRDTRRHHRRRSRSRSSKREEPKIKHCDAISSSDDEDILNRREEEILSRKVDEEEKEQEQPEKEKVSNELEVEEFEVSNTDIEYNKDVDSEEGKTFIGDAEEGICGPALPPSMCGPLLPPHLRVNKITEDTPKCIGPTLPPHLRKKLEEDTVNETPITEIEGKLEHEEGELEADVAITGDKNDEDDDDDDGCYGPLPPDLTSNSLAHRALEERALQMKLDQLNGGQEEVNGREEWMIELPSAVAKYGLGPRQFKARAGPDLTDRSSWTDTPQNKRSDMKDGAAVNDDLKQEAELAQVRKRDQEQEDMIRKHKKQKKKEKEKSLLEQHQDKIKKRKKKEREDGSANVRRPFNRDIDLKVNHFDEAQKKAIMKKAQLLDDRFSKGQSKFL</sequence>
<feature type="region of interest" description="Disordered" evidence="1">
    <location>
        <begin position="328"/>
        <end position="428"/>
    </location>
</feature>
<proteinExistence type="predicted"/>
<organism evidence="3 4">
    <name type="scientific">Nicrophorus vespilloides</name>
    <name type="common">Boreal carrion beetle</name>
    <dbReference type="NCBI Taxonomy" id="110193"/>
    <lineage>
        <taxon>Eukaryota</taxon>
        <taxon>Metazoa</taxon>
        <taxon>Ecdysozoa</taxon>
        <taxon>Arthropoda</taxon>
        <taxon>Hexapoda</taxon>
        <taxon>Insecta</taxon>
        <taxon>Pterygota</taxon>
        <taxon>Neoptera</taxon>
        <taxon>Endopterygota</taxon>
        <taxon>Coleoptera</taxon>
        <taxon>Polyphaga</taxon>
        <taxon>Staphyliniformia</taxon>
        <taxon>Silphidae</taxon>
        <taxon>Nicrophorinae</taxon>
        <taxon>Nicrophorus</taxon>
    </lineage>
</organism>
<dbReference type="InterPro" id="IPR046331">
    <property type="entry name" value="GPAM1-like"/>
</dbReference>
<feature type="compositionally biased region" description="Basic and acidic residues" evidence="1">
    <location>
        <begin position="118"/>
        <end position="148"/>
    </location>
</feature>
<feature type="compositionally biased region" description="Basic and acidic residues" evidence="1">
    <location>
        <begin position="14"/>
        <end position="24"/>
    </location>
</feature>
<dbReference type="RefSeq" id="XP_017769861.1">
    <property type="nucleotide sequence ID" value="XM_017914372.1"/>
</dbReference>
<dbReference type="PANTHER" id="PTHR46370">
    <property type="entry name" value="GPALPP MOTIFS-CONTAINING PROTEIN 1"/>
    <property type="match status" value="1"/>
</dbReference>
<evidence type="ECO:0000313" key="4">
    <source>
        <dbReference type="RefSeq" id="XP_017769861.1"/>
    </source>
</evidence>
<dbReference type="Pfam" id="PF12572">
    <property type="entry name" value="DUF3752"/>
    <property type="match status" value="1"/>
</dbReference>
<feature type="region of interest" description="Disordered" evidence="1">
    <location>
        <begin position="242"/>
        <end position="282"/>
    </location>
</feature>
<gene>
    <name evidence="4" type="primary">LOC108557728</name>
</gene>
<dbReference type="GeneID" id="108557728"/>
<reference evidence="4" key="1">
    <citation type="submission" date="2025-08" db="UniProtKB">
        <authorList>
            <consortium name="RefSeq"/>
        </authorList>
    </citation>
    <scope>IDENTIFICATION</scope>
    <source>
        <tissue evidence="4">Whole Larva</tissue>
    </source>
</reference>
<evidence type="ECO:0000313" key="3">
    <source>
        <dbReference type="Proteomes" id="UP000695000"/>
    </source>
</evidence>
<feature type="compositionally biased region" description="Basic and acidic residues" evidence="1">
    <location>
        <begin position="352"/>
        <end position="388"/>
    </location>
</feature>
<feature type="compositionally biased region" description="Basic and acidic residues" evidence="1">
    <location>
        <begin position="36"/>
        <end position="59"/>
    </location>
</feature>
<protein>
    <submittedName>
        <fullName evidence="4">GPALPP motifs-containing protein 1</fullName>
    </submittedName>
</protein>
<evidence type="ECO:0000259" key="2">
    <source>
        <dbReference type="Pfam" id="PF12572"/>
    </source>
</evidence>
<keyword evidence="3" id="KW-1185">Reference proteome</keyword>
<evidence type="ECO:0000256" key="1">
    <source>
        <dbReference type="SAM" id="MobiDB-lite"/>
    </source>
</evidence>
<dbReference type="Proteomes" id="UP000695000">
    <property type="component" value="Unplaced"/>
</dbReference>
<feature type="compositionally biased region" description="Basic and acidic residues" evidence="1">
    <location>
        <begin position="97"/>
        <end position="108"/>
    </location>
</feature>
<feature type="compositionally biased region" description="Basic and acidic residues" evidence="1">
    <location>
        <begin position="397"/>
        <end position="409"/>
    </location>
</feature>